<organism evidence="3 4">
    <name type="scientific">Eubacterium ramulus ATCC 29099</name>
    <dbReference type="NCBI Taxonomy" id="1256908"/>
    <lineage>
        <taxon>Bacteria</taxon>
        <taxon>Bacillati</taxon>
        <taxon>Bacillota</taxon>
        <taxon>Clostridia</taxon>
        <taxon>Eubacteriales</taxon>
        <taxon>Eubacteriaceae</taxon>
        <taxon>Eubacterium</taxon>
    </lineage>
</organism>
<feature type="transmembrane region" description="Helical" evidence="1">
    <location>
        <begin position="21"/>
        <end position="46"/>
    </location>
</feature>
<feature type="transmembrane region" description="Helical" evidence="1">
    <location>
        <begin position="148"/>
        <end position="167"/>
    </location>
</feature>
<dbReference type="InterPro" id="IPR036938">
    <property type="entry name" value="PAP2/HPO_sf"/>
</dbReference>
<dbReference type="eggNOG" id="COG0671">
    <property type="taxonomic scope" value="Bacteria"/>
</dbReference>
<dbReference type="Proteomes" id="UP000016608">
    <property type="component" value="Unassembled WGS sequence"/>
</dbReference>
<gene>
    <name evidence="3" type="ORF">HMPREF0373_00992</name>
</gene>
<dbReference type="Gene3D" id="1.20.144.10">
    <property type="entry name" value="Phosphatidic acid phosphatase type 2/haloperoxidase"/>
    <property type="match status" value="1"/>
</dbReference>
<dbReference type="InterPro" id="IPR000326">
    <property type="entry name" value="PAP2/HPO"/>
</dbReference>
<evidence type="ECO:0000313" key="4">
    <source>
        <dbReference type="Proteomes" id="UP000016608"/>
    </source>
</evidence>
<feature type="transmembrane region" description="Helical" evidence="1">
    <location>
        <begin position="52"/>
        <end position="71"/>
    </location>
</feature>
<feature type="transmembrane region" description="Helical" evidence="1">
    <location>
        <begin position="122"/>
        <end position="142"/>
    </location>
</feature>
<keyword evidence="1" id="KW-1133">Transmembrane helix</keyword>
<dbReference type="PATRIC" id="fig|1256908.3.peg.907"/>
<evidence type="ECO:0000259" key="2">
    <source>
        <dbReference type="SMART" id="SM00014"/>
    </source>
</evidence>
<proteinExistence type="predicted"/>
<sequence>MGMEFKILDMIQEIRTPILDSLMCMITKLGDAGAIWIILAVILLLIPKTRKTGAIVVAALAVDIVLCNGILKPFIGRIRPCDINTSIQLLVARPDDFSFPSGHTAASFAAVAALYFAGEKMLWKPALILSCFIAFSRLYLYVHYPTDILGGIVVGILAGYLGYQMVVKLKVIIDNRNVRKER</sequence>
<keyword evidence="4" id="KW-1185">Reference proteome</keyword>
<comment type="caution">
    <text evidence="3">The sequence shown here is derived from an EMBL/GenBank/DDBJ whole genome shotgun (WGS) entry which is preliminary data.</text>
</comment>
<dbReference type="SMART" id="SM00014">
    <property type="entry name" value="acidPPc"/>
    <property type="match status" value="1"/>
</dbReference>
<dbReference type="EMBL" id="AWVJ01000064">
    <property type="protein sequence ID" value="ERK49778.1"/>
    <property type="molecule type" value="Genomic_DNA"/>
</dbReference>
<dbReference type="SUPFAM" id="SSF48317">
    <property type="entry name" value="Acid phosphatase/Vanadium-dependent haloperoxidase"/>
    <property type="match status" value="1"/>
</dbReference>
<dbReference type="HOGENOM" id="CLU_072573_10_3_9"/>
<dbReference type="PANTHER" id="PTHR14969:SF13">
    <property type="entry name" value="AT30094P"/>
    <property type="match status" value="1"/>
</dbReference>
<keyword evidence="1" id="KW-0812">Transmembrane</keyword>
<name>U2R821_EUBRA</name>
<dbReference type="AlphaFoldDB" id="U2R821"/>
<dbReference type="Pfam" id="PF01569">
    <property type="entry name" value="PAP2"/>
    <property type="match status" value="1"/>
</dbReference>
<feature type="domain" description="Phosphatidic acid phosphatase type 2/haloperoxidase" evidence="2">
    <location>
        <begin position="52"/>
        <end position="163"/>
    </location>
</feature>
<accession>U2R821</accession>
<evidence type="ECO:0000313" key="3">
    <source>
        <dbReference type="EMBL" id="ERK49778.1"/>
    </source>
</evidence>
<protein>
    <submittedName>
        <fullName evidence="3">PAP2 family protein</fullName>
    </submittedName>
</protein>
<reference evidence="3 4" key="1">
    <citation type="submission" date="2013-06" db="EMBL/GenBank/DDBJ databases">
        <authorList>
            <person name="Weinstock G."/>
            <person name="Sodergren E."/>
            <person name="Lobos E.A."/>
            <person name="Fulton L."/>
            <person name="Fulton R."/>
            <person name="Courtney L."/>
            <person name="Fronick C."/>
            <person name="O'Laughlin M."/>
            <person name="Godfrey J."/>
            <person name="Wilson R.M."/>
            <person name="Miner T."/>
            <person name="Farmer C."/>
            <person name="Delehaunty K."/>
            <person name="Cordes M."/>
            <person name="Minx P."/>
            <person name="Tomlinson C."/>
            <person name="Chen J."/>
            <person name="Wollam A."/>
            <person name="Pepin K.H."/>
            <person name="Bhonagiri V."/>
            <person name="Zhang X."/>
            <person name="Warren W."/>
            <person name="Mitreva M."/>
            <person name="Mardis E.R."/>
            <person name="Wilson R.K."/>
        </authorList>
    </citation>
    <scope>NUCLEOTIDE SEQUENCE [LARGE SCALE GENOMIC DNA]</scope>
    <source>
        <strain evidence="3 4">ATCC 29099</strain>
    </source>
</reference>
<dbReference type="PANTHER" id="PTHR14969">
    <property type="entry name" value="SPHINGOSINE-1-PHOSPHATE PHOSPHOHYDROLASE"/>
    <property type="match status" value="1"/>
</dbReference>
<keyword evidence="1" id="KW-0472">Membrane</keyword>
<evidence type="ECO:0000256" key="1">
    <source>
        <dbReference type="SAM" id="Phobius"/>
    </source>
</evidence>